<dbReference type="Gene3D" id="2.70.170.10">
    <property type="entry name" value="Neurotransmitter-gated ion-channel ligand-binding domain"/>
    <property type="match status" value="1"/>
</dbReference>
<keyword evidence="7 11" id="KW-1133">Transmembrane helix</keyword>
<dbReference type="PRINTS" id="PR00253">
    <property type="entry name" value="GABAARECEPTR"/>
</dbReference>
<keyword evidence="15" id="KW-1185">Reference proteome</keyword>
<comment type="caution">
    <text evidence="14">The sequence shown here is derived from an EMBL/GenBank/DDBJ whole genome shotgun (WGS) entry which is preliminary data.</text>
</comment>
<evidence type="ECO:0000256" key="6">
    <source>
        <dbReference type="ARBA" id="ARBA00022729"/>
    </source>
</evidence>
<sequence length="383" mass="44027">MFKRVGIVAVVAVAVVVVEQVKGIILKCDQPSVGTALCSDLGGSVATPPVHNGPVEITSHVEVLNLYNIDETNYKFTISILASFKWKDARLKAPESNTSRIFITQDVDPFVWHPEIYFYDLRGMRTFSSLGSAGTSRQVVFLVKEQTFNMNQRLELDITCGFNHTRFPFDHQTCYLRFGVINFNASIVEFSGTESKDWGTITNASYMVQTTKSEFEREIFSVGKQFFNFDMRYSYTGLRIEMTRNSERYFWNFYIPLSMFVIVSWLSFLISIEQVPGRMGLLITLYLILVNTYSSTKETAPWLQTFGLLGIWMLGCQVIIFLPMLEYGFLLYIIKFSPRVNSWGVKQDIRPKLARMDWVCLFLMPIVFLVFVLGYLCHVEFSI</sequence>
<evidence type="ECO:0000313" key="15">
    <source>
        <dbReference type="Proteomes" id="UP000318571"/>
    </source>
</evidence>
<dbReference type="STRING" id="6832.A0A553PDB8"/>
<evidence type="ECO:0000256" key="12">
    <source>
        <dbReference type="SAM" id="SignalP"/>
    </source>
</evidence>
<keyword evidence="6 12" id="KW-0732">Signal</keyword>
<evidence type="ECO:0000256" key="11">
    <source>
        <dbReference type="SAM" id="Phobius"/>
    </source>
</evidence>
<name>A0A553PDB8_TIGCA</name>
<dbReference type="OrthoDB" id="6346517at2759"/>
<feature type="transmembrane region" description="Helical" evidence="11">
    <location>
        <begin position="308"/>
        <end position="334"/>
    </location>
</feature>
<evidence type="ECO:0000259" key="13">
    <source>
        <dbReference type="Pfam" id="PF02931"/>
    </source>
</evidence>
<keyword evidence="5 11" id="KW-0812">Transmembrane</keyword>
<evidence type="ECO:0000256" key="1">
    <source>
        <dbReference type="ARBA" id="ARBA00004141"/>
    </source>
</evidence>
<organism evidence="14 15">
    <name type="scientific">Tigriopus californicus</name>
    <name type="common">Marine copepod</name>
    <dbReference type="NCBI Taxonomy" id="6832"/>
    <lineage>
        <taxon>Eukaryota</taxon>
        <taxon>Metazoa</taxon>
        <taxon>Ecdysozoa</taxon>
        <taxon>Arthropoda</taxon>
        <taxon>Crustacea</taxon>
        <taxon>Multicrustacea</taxon>
        <taxon>Hexanauplia</taxon>
        <taxon>Copepoda</taxon>
        <taxon>Harpacticoida</taxon>
        <taxon>Harpacticidae</taxon>
        <taxon>Tigriopus</taxon>
    </lineage>
</organism>
<feature type="transmembrane region" description="Helical" evidence="11">
    <location>
        <begin position="249"/>
        <end position="272"/>
    </location>
</feature>
<dbReference type="Proteomes" id="UP000318571">
    <property type="component" value="Chromosome 2"/>
</dbReference>
<dbReference type="InterPro" id="IPR038050">
    <property type="entry name" value="Neuro_actylchol_rec"/>
</dbReference>
<evidence type="ECO:0000313" key="14">
    <source>
        <dbReference type="EMBL" id="TRY75668.1"/>
    </source>
</evidence>
<dbReference type="Gene3D" id="1.20.58.390">
    <property type="entry name" value="Neurotransmitter-gated ion-channel transmembrane domain"/>
    <property type="match status" value="1"/>
</dbReference>
<dbReference type="GO" id="GO:0005886">
    <property type="term" value="C:plasma membrane"/>
    <property type="evidence" value="ECO:0007669"/>
    <property type="project" value="UniProtKB-SubCell"/>
</dbReference>
<dbReference type="AlphaFoldDB" id="A0A553PDB8"/>
<evidence type="ECO:0000256" key="5">
    <source>
        <dbReference type="ARBA" id="ARBA00022692"/>
    </source>
</evidence>
<feature type="transmembrane region" description="Helical" evidence="11">
    <location>
        <begin position="355"/>
        <end position="376"/>
    </location>
</feature>
<feature type="transmembrane region" description="Helical" evidence="11">
    <location>
        <begin position="279"/>
        <end position="296"/>
    </location>
</feature>
<protein>
    <recommendedName>
        <fullName evidence="13">Neurotransmitter-gated ion-channel ligand-binding domain-containing protein</fullName>
    </recommendedName>
</protein>
<feature type="chain" id="PRO_5022147248" description="Neurotransmitter-gated ion-channel ligand-binding domain-containing protein" evidence="12">
    <location>
        <begin position="24"/>
        <end position="383"/>
    </location>
</feature>
<evidence type="ECO:0000256" key="2">
    <source>
        <dbReference type="ARBA" id="ARBA00004236"/>
    </source>
</evidence>
<evidence type="ECO:0000256" key="9">
    <source>
        <dbReference type="ARBA" id="ARBA00023136"/>
    </source>
</evidence>
<keyword evidence="9 11" id="KW-0472">Membrane</keyword>
<evidence type="ECO:0000256" key="4">
    <source>
        <dbReference type="ARBA" id="ARBA00022475"/>
    </source>
</evidence>
<evidence type="ECO:0000256" key="7">
    <source>
        <dbReference type="ARBA" id="ARBA00022989"/>
    </source>
</evidence>
<proteinExistence type="predicted"/>
<evidence type="ECO:0000256" key="3">
    <source>
        <dbReference type="ARBA" id="ARBA00022448"/>
    </source>
</evidence>
<feature type="domain" description="Neurotransmitter-gated ion-channel ligand-binding" evidence="13">
    <location>
        <begin position="49"/>
        <end position="218"/>
    </location>
</feature>
<comment type="subcellular location">
    <subcellularLocation>
        <location evidence="2">Cell membrane</location>
    </subcellularLocation>
    <subcellularLocation>
        <location evidence="1">Membrane</location>
        <topology evidence="1">Multi-pass membrane protein</topology>
    </subcellularLocation>
</comment>
<keyword evidence="3" id="KW-0813">Transport</keyword>
<keyword evidence="8" id="KW-0406">Ion transport</keyword>
<dbReference type="Pfam" id="PF02931">
    <property type="entry name" value="Neur_chan_LBD"/>
    <property type="match status" value="1"/>
</dbReference>
<dbReference type="InterPro" id="IPR036719">
    <property type="entry name" value="Neuro-gated_channel_TM_sf"/>
</dbReference>
<dbReference type="SUPFAM" id="SSF63712">
    <property type="entry name" value="Nicotinic receptor ligand binding domain-like"/>
    <property type="match status" value="1"/>
</dbReference>
<dbReference type="GO" id="GO:0005230">
    <property type="term" value="F:extracellular ligand-gated monoatomic ion channel activity"/>
    <property type="evidence" value="ECO:0007669"/>
    <property type="project" value="InterPro"/>
</dbReference>
<dbReference type="GO" id="GO:0004888">
    <property type="term" value="F:transmembrane signaling receptor activity"/>
    <property type="evidence" value="ECO:0007669"/>
    <property type="project" value="InterPro"/>
</dbReference>
<evidence type="ECO:0000256" key="10">
    <source>
        <dbReference type="ARBA" id="ARBA00023303"/>
    </source>
</evidence>
<accession>A0A553PDB8</accession>
<keyword evidence="4" id="KW-1003">Cell membrane</keyword>
<gene>
    <name evidence="14" type="ORF">TCAL_04974</name>
</gene>
<dbReference type="EMBL" id="VCGU01000005">
    <property type="protein sequence ID" value="TRY75668.1"/>
    <property type="molecule type" value="Genomic_DNA"/>
</dbReference>
<evidence type="ECO:0000256" key="8">
    <source>
        <dbReference type="ARBA" id="ARBA00023065"/>
    </source>
</evidence>
<dbReference type="InterPro" id="IPR036734">
    <property type="entry name" value="Neur_chan_lig-bd_sf"/>
</dbReference>
<dbReference type="InterPro" id="IPR006028">
    <property type="entry name" value="GABAA/Glycine_rcpt"/>
</dbReference>
<keyword evidence="10" id="KW-0407">Ion channel</keyword>
<dbReference type="SUPFAM" id="SSF90112">
    <property type="entry name" value="Neurotransmitter-gated ion-channel transmembrane pore"/>
    <property type="match status" value="1"/>
</dbReference>
<dbReference type="InterPro" id="IPR006202">
    <property type="entry name" value="Neur_chan_lig-bd"/>
</dbReference>
<dbReference type="PANTHER" id="PTHR18945">
    <property type="entry name" value="NEUROTRANSMITTER GATED ION CHANNEL"/>
    <property type="match status" value="1"/>
</dbReference>
<dbReference type="InterPro" id="IPR006201">
    <property type="entry name" value="Neur_channel"/>
</dbReference>
<feature type="signal peptide" evidence="12">
    <location>
        <begin position="1"/>
        <end position="23"/>
    </location>
</feature>
<reference evidence="14 15" key="1">
    <citation type="journal article" date="2018" name="Nat. Ecol. Evol.">
        <title>Genomic signatures of mitonuclear coevolution across populations of Tigriopus californicus.</title>
        <authorList>
            <person name="Barreto F.S."/>
            <person name="Watson E.T."/>
            <person name="Lima T.G."/>
            <person name="Willett C.S."/>
            <person name="Edmands S."/>
            <person name="Li W."/>
            <person name="Burton R.S."/>
        </authorList>
    </citation>
    <scope>NUCLEOTIDE SEQUENCE [LARGE SCALE GENOMIC DNA]</scope>
    <source>
        <strain evidence="14 15">San Diego</strain>
    </source>
</reference>